<dbReference type="Gene3D" id="3.40.50.280">
    <property type="entry name" value="Cobalamin-binding domain"/>
    <property type="match status" value="1"/>
</dbReference>
<evidence type="ECO:0000259" key="8">
    <source>
        <dbReference type="PROSITE" id="PS51332"/>
    </source>
</evidence>
<dbReference type="Gene3D" id="3.80.30.20">
    <property type="entry name" value="tm_1862 like domain"/>
    <property type="match status" value="1"/>
</dbReference>
<dbReference type="SUPFAM" id="SSF102114">
    <property type="entry name" value="Radical SAM enzymes"/>
    <property type="match status" value="1"/>
</dbReference>
<reference evidence="10 11" key="1">
    <citation type="submission" date="2016-10" db="EMBL/GenBank/DDBJ databases">
        <authorList>
            <person name="de Groot N.N."/>
        </authorList>
    </citation>
    <scope>NUCLEOTIDE SEQUENCE [LARGE SCALE GENOMIC DNA]</scope>
    <source>
        <strain evidence="10 11">DSM 8537</strain>
    </source>
</reference>
<dbReference type="Proteomes" id="UP000183635">
    <property type="component" value="Unassembled WGS sequence"/>
</dbReference>
<evidence type="ECO:0000256" key="6">
    <source>
        <dbReference type="ARBA" id="ARBA00023004"/>
    </source>
</evidence>
<dbReference type="Pfam" id="PF04055">
    <property type="entry name" value="Radical_SAM"/>
    <property type="match status" value="1"/>
</dbReference>
<sequence>MKLLLVDNLLFEGGPATPAFDPQPHLGLMSLVAVAHGAGHHAAIFNPRQLLLDGKLKLGPSLYATLAQIISDAEADAVGFTALGCNIHCVVQTAQALRRISPDRPILLGGPHATILHRELLEAFGCFDIIARHEAEHSLPLVLDALEADRSLSGIPGISFRSAKGLIVENAPAQIIEDLDALPVPSYEAYPLHRLGLDEIRVEAGRGCPFSCTFCSTATFFGRRYRLKSATRLVSEMDMLAERYGFIRFKLNHDLFTVNRKLVLAFCEAVSNRGYEWSCSARMDCVDAPLLEAMAKSGCRDIYFGVEAGSSRMQEITKKRLDLGLIVPTLAETARLSIRTTTSFITGYPEENMEDLDLTLDAVGEAHQCASALNVSQLHLLTPEPGTELMARHGGTLRLDAHVSEFNFPRLAPEDDDLLRRHPGIFPNHYHFPTRIARARLIFTTDLWPVLYELDRPVLAYLIAWHGGRLSRLADGFYSWSCRQLPEMPPPGLASLAAYVAERFGAEAPVSSVARFAALLAAFTRVVPEQDGAADRHANGTLRLSHAARLLPDCHDVPALLAEQENLRIYGTDNSERSLSDWLLLHKNGQVRLFAIGSETLEFLAMFSEPVTYDEVLRTCLLQRRPVATPEDVAALIKLGALERIAEAAGQDAA</sequence>
<keyword evidence="3" id="KW-0808">Transferase</keyword>
<dbReference type="InterPro" id="IPR007197">
    <property type="entry name" value="rSAM"/>
</dbReference>
<dbReference type="SMART" id="SM00729">
    <property type="entry name" value="Elp3"/>
    <property type="match status" value="1"/>
</dbReference>
<keyword evidence="2" id="KW-0489">Methyltransferase</keyword>
<evidence type="ECO:0000259" key="9">
    <source>
        <dbReference type="PROSITE" id="PS51918"/>
    </source>
</evidence>
<dbReference type="PROSITE" id="PS51918">
    <property type="entry name" value="RADICAL_SAM"/>
    <property type="match status" value="1"/>
</dbReference>
<dbReference type="GO" id="GO:0005829">
    <property type="term" value="C:cytosol"/>
    <property type="evidence" value="ECO:0007669"/>
    <property type="project" value="TreeGrafter"/>
</dbReference>
<keyword evidence="4" id="KW-0949">S-adenosyl-L-methionine</keyword>
<keyword evidence="11" id="KW-1185">Reference proteome</keyword>
<dbReference type="PANTHER" id="PTHR43409:SF7">
    <property type="entry name" value="BLL1977 PROTEIN"/>
    <property type="match status" value="1"/>
</dbReference>
<dbReference type="GO" id="GO:0003824">
    <property type="term" value="F:catalytic activity"/>
    <property type="evidence" value="ECO:0007669"/>
    <property type="project" value="InterPro"/>
</dbReference>
<dbReference type="SFLD" id="SFLDS00029">
    <property type="entry name" value="Radical_SAM"/>
    <property type="match status" value="1"/>
</dbReference>
<evidence type="ECO:0000256" key="3">
    <source>
        <dbReference type="ARBA" id="ARBA00022679"/>
    </source>
</evidence>
<dbReference type="InterPro" id="IPR051198">
    <property type="entry name" value="BchE-like"/>
</dbReference>
<dbReference type="PROSITE" id="PS51332">
    <property type="entry name" value="B12_BINDING"/>
    <property type="match status" value="1"/>
</dbReference>
<dbReference type="RefSeq" id="WP_139218153.1">
    <property type="nucleotide sequence ID" value="NZ_CBCRYP010000074.1"/>
</dbReference>
<dbReference type="EMBL" id="FOPU01000063">
    <property type="protein sequence ID" value="SFI06894.1"/>
    <property type="molecule type" value="Genomic_DNA"/>
</dbReference>
<dbReference type="CDD" id="cd02068">
    <property type="entry name" value="radical_SAM_B12_BD"/>
    <property type="match status" value="1"/>
</dbReference>
<dbReference type="OrthoDB" id="9801424at2"/>
<dbReference type="InterPro" id="IPR006158">
    <property type="entry name" value="Cobalamin-bd"/>
</dbReference>
<evidence type="ECO:0000256" key="4">
    <source>
        <dbReference type="ARBA" id="ARBA00022691"/>
    </source>
</evidence>
<dbReference type="InterPro" id="IPR006638">
    <property type="entry name" value="Elp3/MiaA/NifB-like_rSAM"/>
</dbReference>
<dbReference type="SFLD" id="SFLDG01123">
    <property type="entry name" value="methyltransferase_(Class_B)"/>
    <property type="match status" value="1"/>
</dbReference>
<feature type="domain" description="B12-binding" evidence="8">
    <location>
        <begin position="10"/>
        <end position="153"/>
    </location>
</feature>
<dbReference type="STRING" id="34004.SAMN04488021_1635"/>
<evidence type="ECO:0000313" key="11">
    <source>
        <dbReference type="Proteomes" id="UP000183635"/>
    </source>
</evidence>
<dbReference type="GO" id="GO:0046872">
    <property type="term" value="F:metal ion binding"/>
    <property type="evidence" value="ECO:0007669"/>
    <property type="project" value="UniProtKB-KW"/>
</dbReference>
<comment type="cofactor">
    <cofactor evidence="1">
        <name>[4Fe-4S] cluster</name>
        <dbReference type="ChEBI" id="CHEBI:49883"/>
    </cofactor>
</comment>
<dbReference type="PANTHER" id="PTHR43409">
    <property type="entry name" value="ANAEROBIC MAGNESIUM-PROTOPORPHYRIN IX MONOMETHYL ESTER CYCLASE-RELATED"/>
    <property type="match status" value="1"/>
</dbReference>
<dbReference type="GO" id="GO:0031419">
    <property type="term" value="F:cobalamin binding"/>
    <property type="evidence" value="ECO:0007669"/>
    <property type="project" value="InterPro"/>
</dbReference>
<evidence type="ECO:0000256" key="5">
    <source>
        <dbReference type="ARBA" id="ARBA00022723"/>
    </source>
</evidence>
<dbReference type="GO" id="GO:0051539">
    <property type="term" value="F:4 iron, 4 sulfur cluster binding"/>
    <property type="evidence" value="ECO:0007669"/>
    <property type="project" value="UniProtKB-KW"/>
</dbReference>
<dbReference type="InterPro" id="IPR034466">
    <property type="entry name" value="Methyltransferase_Class_B"/>
</dbReference>
<dbReference type="InterPro" id="IPR023404">
    <property type="entry name" value="rSAM_horseshoe"/>
</dbReference>
<name>A0A1I3F6P8_9RHOB</name>
<accession>A0A1I3F6P8</accession>
<protein>
    <submittedName>
        <fullName evidence="10">Radical SAM superfamily enzyme YgiQ, UPF0313 family</fullName>
    </submittedName>
</protein>
<keyword evidence="6" id="KW-0408">Iron</keyword>
<dbReference type="InterPro" id="IPR058240">
    <property type="entry name" value="rSAM_sf"/>
</dbReference>
<evidence type="ECO:0000256" key="2">
    <source>
        <dbReference type="ARBA" id="ARBA00022603"/>
    </source>
</evidence>
<proteinExistence type="predicted"/>
<dbReference type="Pfam" id="PF02310">
    <property type="entry name" value="B12-binding"/>
    <property type="match status" value="1"/>
</dbReference>
<dbReference type="SFLD" id="SFLDG01082">
    <property type="entry name" value="B12-binding_domain_containing"/>
    <property type="match status" value="1"/>
</dbReference>
<evidence type="ECO:0000256" key="7">
    <source>
        <dbReference type="ARBA" id="ARBA00023014"/>
    </source>
</evidence>
<gene>
    <name evidence="10" type="ORF">SAMN04488021_1635</name>
</gene>
<dbReference type="AlphaFoldDB" id="A0A1I3F6P8"/>
<evidence type="ECO:0000313" key="10">
    <source>
        <dbReference type="EMBL" id="SFI06894.1"/>
    </source>
</evidence>
<organism evidence="10 11">
    <name type="scientific">Paracoccus aminovorans</name>
    <dbReference type="NCBI Taxonomy" id="34004"/>
    <lineage>
        <taxon>Bacteria</taxon>
        <taxon>Pseudomonadati</taxon>
        <taxon>Pseudomonadota</taxon>
        <taxon>Alphaproteobacteria</taxon>
        <taxon>Rhodobacterales</taxon>
        <taxon>Paracoccaceae</taxon>
        <taxon>Paracoccus</taxon>
    </lineage>
</organism>
<keyword evidence="5" id="KW-0479">Metal-binding</keyword>
<feature type="domain" description="Radical SAM core" evidence="9">
    <location>
        <begin position="194"/>
        <end position="428"/>
    </location>
</feature>
<evidence type="ECO:0000256" key="1">
    <source>
        <dbReference type="ARBA" id="ARBA00001966"/>
    </source>
</evidence>
<keyword evidence="7" id="KW-0411">Iron-sulfur</keyword>